<protein>
    <submittedName>
        <fullName evidence="1">Uncharacterized protein</fullName>
    </submittedName>
</protein>
<sequence length="221" mass="25374">MVRSIRLWRGDWVKNGEQGWDFIPDPTDFGFRMLISRSSRFETLDMIIRRRYSLRATTPLVVTYRLPSWMLIPQGGRTPPTTISNTSDLCMLLNVRTWLDDLAILVSVGSKSVAEYQFLCRTRFAVGSTTYVFDETADAGSRMAYENLVLSDRAETTERVMNEIFTEEEMVIFHRVSLEMAYADSILAQESRVNQPVREIIELDDDEDEMVDGNQCTNVTG</sequence>
<name>A0A3P6E6X6_BRAOL</name>
<accession>A0A3P6E6X6</accession>
<gene>
    <name evidence="1" type="ORF">BOLC9T58939H</name>
</gene>
<dbReference type="EMBL" id="LR031875">
    <property type="protein sequence ID" value="VDD33616.1"/>
    <property type="molecule type" value="Genomic_DNA"/>
</dbReference>
<proteinExistence type="predicted"/>
<reference evidence="1" key="1">
    <citation type="submission" date="2018-11" db="EMBL/GenBank/DDBJ databases">
        <authorList>
            <consortium name="Genoscope - CEA"/>
            <person name="William W."/>
        </authorList>
    </citation>
    <scope>NUCLEOTIDE SEQUENCE</scope>
</reference>
<organism evidence="1">
    <name type="scientific">Brassica oleracea</name>
    <name type="common">Wild cabbage</name>
    <dbReference type="NCBI Taxonomy" id="3712"/>
    <lineage>
        <taxon>Eukaryota</taxon>
        <taxon>Viridiplantae</taxon>
        <taxon>Streptophyta</taxon>
        <taxon>Embryophyta</taxon>
        <taxon>Tracheophyta</taxon>
        <taxon>Spermatophyta</taxon>
        <taxon>Magnoliopsida</taxon>
        <taxon>eudicotyledons</taxon>
        <taxon>Gunneridae</taxon>
        <taxon>Pentapetalae</taxon>
        <taxon>rosids</taxon>
        <taxon>malvids</taxon>
        <taxon>Brassicales</taxon>
        <taxon>Brassicaceae</taxon>
        <taxon>Brassiceae</taxon>
        <taxon>Brassica</taxon>
    </lineage>
</organism>
<evidence type="ECO:0000313" key="1">
    <source>
        <dbReference type="EMBL" id="VDD33616.1"/>
    </source>
</evidence>
<dbReference type="AlphaFoldDB" id="A0A3P6E6X6"/>